<dbReference type="Pfam" id="PF00903">
    <property type="entry name" value="Glyoxalase"/>
    <property type="match status" value="1"/>
</dbReference>
<sequence>MELTAVHHAGLVVRDLDRSVYFYHDLLGLPFANEPTPWFEGPDLARGVGVPDAKLRQVSLWVGAQSTMELIEYANRPATSTAPVPNNHLGAAHICFKVDDIRTAKAELENKGVAFYSDVNVVDEGPLAGWRWCYFSDPDGLALELVEVAYYRKQERDANAAEYLRTRPALSLLIEE</sequence>
<dbReference type="EMBL" id="JBIAZU010000003">
    <property type="protein sequence ID" value="MFF5291013.1"/>
    <property type="molecule type" value="Genomic_DNA"/>
</dbReference>
<dbReference type="InterPro" id="IPR037523">
    <property type="entry name" value="VOC_core"/>
</dbReference>
<reference evidence="3 4" key="1">
    <citation type="submission" date="2024-10" db="EMBL/GenBank/DDBJ databases">
        <title>The Natural Products Discovery Center: Release of the First 8490 Sequenced Strains for Exploring Actinobacteria Biosynthetic Diversity.</title>
        <authorList>
            <person name="Kalkreuter E."/>
            <person name="Kautsar S.A."/>
            <person name="Yang D."/>
            <person name="Bader C.D."/>
            <person name="Teijaro C.N."/>
            <person name="Fluegel L."/>
            <person name="Davis C.M."/>
            <person name="Simpson J.R."/>
            <person name="Lauterbach L."/>
            <person name="Steele A.D."/>
            <person name="Gui C."/>
            <person name="Meng S."/>
            <person name="Li G."/>
            <person name="Viehrig K."/>
            <person name="Ye F."/>
            <person name="Su P."/>
            <person name="Kiefer A.F."/>
            <person name="Nichols A."/>
            <person name="Cepeda A.J."/>
            <person name="Yan W."/>
            <person name="Fan B."/>
            <person name="Jiang Y."/>
            <person name="Adhikari A."/>
            <person name="Zheng C.-J."/>
            <person name="Schuster L."/>
            <person name="Cowan T.M."/>
            <person name="Smanski M.J."/>
            <person name="Chevrette M.G."/>
            <person name="De Carvalho L.P.S."/>
            <person name="Shen B."/>
        </authorList>
    </citation>
    <scope>NUCLEOTIDE SEQUENCE [LARGE SCALE GENOMIC DNA]</scope>
    <source>
        <strain evidence="3 4">NPDC000087</strain>
    </source>
</reference>
<accession>A0ABW6WCI8</accession>
<dbReference type="PANTHER" id="PTHR43048:SF5">
    <property type="entry name" value="BLR5325 PROTEIN"/>
    <property type="match status" value="1"/>
</dbReference>
<comment type="caution">
    <text evidence="3">The sequence shown here is derived from an EMBL/GenBank/DDBJ whole genome shotgun (WGS) entry which is preliminary data.</text>
</comment>
<gene>
    <name evidence="3" type="ORF">ACFY35_16340</name>
</gene>
<dbReference type="Gene3D" id="3.10.180.10">
    <property type="entry name" value="2,3-Dihydroxybiphenyl 1,2-Dioxygenase, domain 1"/>
    <property type="match status" value="1"/>
</dbReference>
<dbReference type="SUPFAM" id="SSF54593">
    <property type="entry name" value="Glyoxalase/Bleomycin resistance protein/Dihydroxybiphenyl dioxygenase"/>
    <property type="match status" value="1"/>
</dbReference>
<keyword evidence="4" id="KW-1185">Reference proteome</keyword>
<evidence type="ECO:0000259" key="2">
    <source>
        <dbReference type="PROSITE" id="PS51819"/>
    </source>
</evidence>
<dbReference type="InterPro" id="IPR051785">
    <property type="entry name" value="MMCE/EMCE_epimerase"/>
</dbReference>
<dbReference type="PROSITE" id="PS51819">
    <property type="entry name" value="VOC"/>
    <property type="match status" value="1"/>
</dbReference>
<name>A0ABW6WCI8_9ACTN</name>
<keyword evidence="1" id="KW-0479">Metal-binding</keyword>
<proteinExistence type="predicted"/>
<evidence type="ECO:0000313" key="4">
    <source>
        <dbReference type="Proteomes" id="UP001602245"/>
    </source>
</evidence>
<evidence type="ECO:0000256" key="1">
    <source>
        <dbReference type="ARBA" id="ARBA00022723"/>
    </source>
</evidence>
<dbReference type="PANTHER" id="PTHR43048">
    <property type="entry name" value="METHYLMALONYL-COA EPIMERASE"/>
    <property type="match status" value="1"/>
</dbReference>
<evidence type="ECO:0000313" key="3">
    <source>
        <dbReference type="EMBL" id="MFF5291013.1"/>
    </source>
</evidence>
<protein>
    <submittedName>
        <fullName evidence="3">VOC family protein</fullName>
    </submittedName>
</protein>
<dbReference type="InterPro" id="IPR029068">
    <property type="entry name" value="Glyas_Bleomycin-R_OHBP_Dase"/>
</dbReference>
<dbReference type="InterPro" id="IPR004360">
    <property type="entry name" value="Glyas_Fos-R_dOase_dom"/>
</dbReference>
<dbReference type="Proteomes" id="UP001602245">
    <property type="component" value="Unassembled WGS sequence"/>
</dbReference>
<feature type="domain" description="VOC" evidence="2">
    <location>
        <begin position="5"/>
        <end position="148"/>
    </location>
</feature>
<organism evidence="3 4">
    <name type="scientific">Paractinoplanes globisporus</name>
    <dbReference type="NCBI Taxonomy" id="113565"/>
    <lineage>
        <taxon>Bacteria</taxon>
        <taxon>Bacillati</taxon>
        <taxon>Actinomycetota</taxon>
        <taxon>Actinomycetes</taxon>
        <taxon>Micromonosporales</taxon>
        <taxon>Micromonosporaceae</taxon>
        <taxon>Paractinoplanes</taxon>
    </lineage>
</organism>
<dbReference type="RefSeq" id="WP_020515783.1">
    <property type="nucleotide sequence ID" value="NZ_JBIAZU010000003.1"/>
</dbReference>